<name>A0A484XQL4_9ENTR</name>
<dbReference type="Proteomes" id="UP000351155">
    <property type="component" value="Unassembled WGS sequence"/>
</dbReference>
<evidence type="ECO:0000313" key="2">
    <source>
        <dbReference type="Proteomes" id="UP000351155"/>
    </source>
</evidence>
<accession>A0A484XQL4</accession>
<gene>
    <name evidence="1" type="ORF">NCTC12126_02357</name>
</gene>
<evidence type="ECO:0000313" key="1">
    <source>
        <dbReference type="EMBL" id="VFS25912.1"/>
    </source>
</evidence>
<dbReference type="EMBL" id="CAADIW010000021">
    <property type="protein sequence ID" value="VFS25912.1"/>
    <property type="molecule type" value="Genomic_DNA"/>
</dbReference>
<sequence length="268" mass="30047">MNASPVNLLTASGVIIYPSYREEVAEFDERGNVNEIEFTAYDGIVKNSDDDYAPQTVIAVSFEYDGAPVSVPVNVLMVVGTVIKFHPGTLTPESATPEVLRGAPYYAAVRARQMLVELMGTQDAVYALQSMPEPKTSFAVAWVTSHSTSPSEIDNGFDEHGRWYDFNAWAEVTIIRSSATAAQYLHDLLTILETRRGYYWQYDRGFDLCRSQEVSNSSPLINNLGYQQQAEVALSFSFVYRHYEQEGWIARAVVDDDFAHVDLIREGE</sequence>
<organism evidence="1 2">
    <name type="scientific">Enterobacter cancerogenus</name>
    <dbReference type="NCBI Taxonomy" id="69218"/>
    <lineage>
        <taxon>Bacteria</taxon>
        <taxon>Pseudomonadati</taxon>
        <taxon>Pseudomonadota</taxon>
        <taxon>Gammaproteobacteria</taxon>
        <taxon>Enterobacterales</taxon>
        <taxon>Enterobacteriaceae</taxon>
        <taxon>Enterobacter</taxon>
        <taxon>Enterobacter cloacae complex</taxon>
    </lineage>
</organism>
<dbReference type="AlphaFoldDB" id="A0A484XQL4"/>
<protein>
    <submittedName>
        <fullName evidence="1">Uncharacterized protein</fullName>
    </submittedName>
</protein>
<proteinExistence type="predicted"/>
<reference evidence="1 2" key="1">
    <citation type="submission" date="2019-03" db="EMBL/GenBank/DDBJ databases">
        <authorList>
            <consortium name="Pathogen Informatics"/>
        </authorList>
    </citation>
    <scope>NUCLEOTIDE SEQUENCE [LARGE SCALE GENOMIC DNA]</scope>
    <source>
        <strain evidence="1 2">NCTC12126</strain>
    </source>
</reference>